<protein>
    <submittedName>
        <fullName evidence="1">Uncharacterized protein</fullName>
    </submittedName>
</protein>
<evidence type="ECO:0000313" key="1">
    <source>
        <dbReference type="EMBL" id="WVO24308.1"/>
    </source>
</evidence>
<dbReference type="Proteomes" id="UP001432216">
    <property type="component" value="Chromosome 10"/>
</dbReference>
<gene>
    <name evidence="1" type="ORF">IAS62_005672</name>
</gene>
<organism evidence="1 2">
    <name type="scientific">Cryptococcus decagattii</name>
    <dbReference type="NCBI Taxonomy" id="1859122"/>
    <lineage>
        <taxon>Eukaryota</taxon>
        <taxon>Fungi</taxon>
        <taxon>Dikarya</taxon>
        <taxon>Basidiomycota</taxon>
        <taxon>Agaricomycotina</taxon>
        <taxon>Tremellomycetes</taxon>
        <taxon>Tremellales</taxon>
        <taxon>Cryptococcaceae</taxon>
        <taxon>Cryptococcus</taxon>
        <taxon>Cryptococcus gattii species complex</taxon>
    </lineage>
</organism>
<keyword evidence="2" id="KW-1185">Reference proteome</keyword>
<dbReference type="GeneID" id="89992442"/>
<accession>A0ABZ2B0I4</accession>
<sequence>MLVRKLYGPIMGREMVCISQRNHSRNVDLVLFRRRDLLLWMKSRFKSTQVRLLQSLSVLKEVGRKGLSEGILAREWEDQKKTQEDEGQIEASVERRRKYEKLGELISLWDRVKGISKELKTSVAPGSEKLKEAERLLENLINKEKKCGGDLKKLARELTNGKVSAEELVYLCKLHAAKCALQRERDIQLSASRPKRETKMGMRLSVGQRLLQRIEKGAKGRGAHQDAAGKEWGKNEDCQKGMTALLERDRCREELALLQVELARLVRWPDKTFKTLESSIQAWEKKVAERKAGCEEYGKAVEEGDVGRRNELDRVVPEKGYTAYPDANTLDVFKGVVYLLKKRLEEHRQLEQRWVADGLSIL</sequence>
<dbReference type="RefSeq" id="XP_064723547.1">
    <property type="nucleotide sequence ID" value="XM_064867475.1"/>
</dbReference>
<dbReference type="EMBL" id="CP143815">
    <property type="protein sequence ID" value="WVO24308.1"/>
    <property type="molecule type" value="Genomic_DNA"/>
</dbReference>
<proteinExistence type="predicted"/>
<evidence type="ECO:0000313" key="2">
    <source>
        <dbReference type="Proteomes" id="UP001432216"/>
    </source>
</evidence>
<reference evidence="1 2" key="1">
    <citation type="submission" date="2024-01" db="EMBL/GenBank/DDBJ databases">
        <title>Comparative genomics of Cryptococcus and Kwoniella reveals pathogenesis evolution and contrasting modes of karyotype evolution via chromosome fusion or intercentromeric recombination.</title>
        <authorList>
            <person name="Coelho M.A."/>
            <person name="David-Palma M."/>
            <person name="Shea T."/>
            <person name="Bowers K."/>
            <person name="McGinley-Smith S."/>
            <person name="Mohammad A.W."/>
            <person name="Gnirke A."/>
            <person name="Yurkov A.M."/>
            <person name="Nowrousian M."/>
            <person name="Sun S."/>
            <person name="Cuomo C.A."/>
            <person name="Heitman J."/>
        </authorList>
    </citation>
    <scope>NUCLEOTIDE SEQUENCE [LARGE SCALE GENOMIC DNA]</scope>
    <source>
        <strain evidence="1 2">7685027</strain>
    </source>
</reference>
<name>A0ABZ2B0I4_9TREE</name>